<dbReference type="PANTHER" id="PTHR35908:SF1">
    <property type="entry name" value="CONSERVED PROTEIN"/>
    <property type="match status" value="1"/>
</dbReference>
<organism evidence="2 3">
    <name type="scientific">Microlunatus parietis</name>
    <dbReference type="NCBI Taxonomy" id="682979"/>
    <lineage>
        <taxon>Bacteria</taxon>
        <taxon>Bacillati</taxon>
        <taxon>Actinomycetota</taxon>
        <taxon>Actinomycetes</taxon>
        <taxon>Propionibacteriales</taxon>
        <taxon>Propionibacteriaceae</taxon>
        <taxon>Microlunatus</taxon>
    </lineage>
</organism>
<dbReference type="InterPro" id="IPR029068">
    <property type="entry name" value="Glyas_Bleomycin-R_OHBP_Dase"/>
</dbReference>
<proteinExistence type="predicted"/>
<protein>
    <recommendedName>
        <fullName evidence="1">Glyoxalase-like domain-containing protein</fullName>
    </recommendedName>
</protein>
<gene>
    <name evidence="2" type="ORF">BKA15_006337</name>
</gene>
<sequence>MRMLIQEIMIDSESPADLARFWASLMGCRWGSVNADLAVVAAAPIRIAFQRVPEPKQVKNRLHLDVQVADAGEACASAIDLGARRAGREELNETGDGYVVMIDPEGNEFCFVVDNDGGWERLAAESLSQN</sequence>
<dbReference type="AlphaFoldDB" id="A0A7Y9IEE6"/>
<dbReference type="CDD" id="cd06587">
    <property type="entry name" value="VOC"/>
    <property type="match status" value="1"/>
</dbReference>
<dbReference type="SUPFAM" id="SSF54593">
    <property type="entry name" value="Glyoxalase/Bleomycin resistance protein/Dihydroxybiphenyl dioxygenase"/>
    <property type="match status" value="1"/>
</dbReference>
<evidence type="ECO:0000259" key="1">
    <source>
        <dbReference type="Pfam" id="PF18029"/>
    </source>
</evidence>
<keyword evidence="3" id="KW-1185">Reference proteome</keyword>
<evidence type="ECO:0000313" key="2">
    <source>
        <dbReference type="EMBL" id="NYE75008.1"/>
    </source>
</evidence>
<reference evidence="2 3" key="1">
    <citation type="submission" date="2020-07" db="EMBL/GenBank/DDBJ databases">
        <title>Sequencing the genomes of 1000 actinobacteria strains.</title>
        <authorList>
            <person name="Klenk H.-P."/>
        </authorList>
    </citation>
    <scope>NUCLEOTIDE SEQUENCE [LARGE SCALE GENOMIC DNA]</scope>
    <source>
        <strain evidence="2 3">DSM 22083</strain>
    </source>
</reference>
<dbReference type="EMBL" id="JACCBU010000001">
    <property type="protein sequence ID" value="NYE75008.1"/>
    <property type="molecule type" value="Genomic_DNA"/>
</dbReference>
<dbReference type="Gene3D" id="3.10.180.10">
    <property type="entry name" value="2,3-Dihydroxybiphenyl 1,2-Dioxygenase, domain 1"/>
    <property type="match status" value="1"/>
</dbReference>
<name>A0A7Y9IEE6_9ACTN</name>
<comment type="caution">
    <text evidence="2">The sequence shown here is derived from an EMBL/GenBank/DDBJ whole genome shotgun (WGS) entry which is preliminary data.</text>
</comment>
<dbReference type="InterPro" id="IPR041581">
    <property type="entry name" value="Glyoxalase_6"/>
</dbReference>
<feature type="domain" description="Glyoxalase-like" evidence="1">
    <location>
        <begin position="8"/>
        <end position="112"/>
    </location>
</feature>
<evidence type="ECO:0000313" key="3">
    <source>
        <dbReference type="Proteomes" id="UP000569914"/>
    </source>
</evidence>
<dbReference type="Proteomes" id="UP000569914">
    <property type="component" value="Unassembled WGS sequence"/>
</dbReference>
<dbReference type="RefSeq" id="WP_179757584.1">
    <property type="nucleotide sequence ID" value="NZ_JACCBU010000001.1"/>
</dbReference>
<dbReference type="Pfam" id="PF18029">
    <property type="entry name" value="Glyoxalase_6"/>
    <property type="match status" value="1"/>
</dbReference>
<accession>A0A7Y9IEE6</accession>
<dbReference type="PANTHER" id="PTHR35908">
    <property type="entry name" value="HYPOTHETICAL FUSION PROTEIN"/>
    <property type="match status" value="1"/>
</dbReference>